<evidence type="ECO:0000313" key="1">
    <source>
        <dbReference type="EMBL" id="OJG44371.1"/>
    </source>
</evidence>
<dbReference type="AlphaFoldDB" id="A0A1L8TJ62"/>
<dbReference type="RefSeq" id="WP_071858520.1">
    <property type="nucleotide sequence ID" value="NZ_JBHSHK010000007.1"/>
</dbReference>
<proteinExistence type="predicted"/>
<gene>
    <name evidence="1" type="ORF">RV04_GL000565</name>
</gene>
<evidence type="ECO:0000313" key="2">
    <source>
        <dbReference type="Proteomes" id="UP000182077"/>
    </source>
</evidence>
<organism evidence="1 2">
    <name type="scientific">Enterococcus hermanniensis</name>
    <dbReference type="NCBI Taxonomy" id="249189"/>
    <lineage>
        <taxon>Bacteria</taxon>
        <taxon>Bacillati</taxon>
        <taxon>Bacillota</taxon>
        <taxon>Bacilli</taxon>
        <taxon>Lactobacillales</taxon>
        <taxon>Enterococcaceae</taxon>
        <taxon>Enterococcus</taxon>
    </lineage>
</organism>
<keyword evidence="2" id="KW-1185">Reference proteome</keyword>
<protein>
    <recommendedName>
        <fullName evidence="3">Mga helix-turn-helix domain-containing protein</fullName>
    </recommendedName>
</protein>
<evidence type="ECO:0008006" key="3">
    <source>
        <dbReference type="Google" id="ProtNLM"/>
    </source>
</evidence>
<sequence>MNCFELFDYSLPVNLKQLPKELTDNINTWKNEFENYFIAITSTQTNELHIHLVQQYLIRYYFPHNATALYWYYSLNSIKHFEEDNPIYMIRFTNFWRSVCRKIAEPLLAEPFYLSINLLLCLYICPLETLRERLSIFIISNSGMLSLNYLKNELVELFTPKVIPVFVDKIENAELILSLLPTIDIILPHNQEELVISYPLEENDRMNLLHAMRKCLLKKITVPIEIIDLAATNASLILGL</sequence>
<reference evidence="1 2" key="1">
    <citation type="submission" date="2014-12" db="EMBL/GenBank/DDBJ databases">
        <title>Draft genome sequences of 29 type strains of Enterococci.</title>
        <authorList>
            <person name="Zhong Z."/>
            <person name="Sun Z."/>
            <person name="Liu W."/>
            <person name="Zhang W."/>
            <person name="Zhang H."/>
        </authorList>
    </citation>
    <scope>NUCLEOTIDE SEQUENCE [LARGE SCALE GENOMIC DNA]</scope>
    <source>
        <strain evidence="1 2">DSM 17122</strain>
    </source>
</reference>
<accession>A0A1L8TJ62</accession>
<comment type="caution">
    <text evidence="1">The sequence shown here is derived from an EMBL/GenBank/DDBJ whole genome shotgun (WGS) entry which is preliminary data.</text>
</comment>
<dbReference type="Proteomes" id="UP000182077">
    <property type="component" value="Unassembled WGS sequence"/>
</dbReference>
<dbReference type="EMBL" id="JXKQ01000011">
    <property type="protein sequence ID" value="OJG44371.1"/>
    <property type="molecule type" value="Genomic_DNA"/>
</dbReference>
<name>A0A1L8TJ62_9ENTE</name>